<evidence type="ECO:0000313" key="1">
    <source>
        <dbReference type="EMBL" id="KFD58962.1"/>
    </source>
</evidence>
<dbReference type="EMBL" id="KL363182">
    <property type="protein sequence ID" value="KFD58962.1"/>
    <property type="molecule type" value="Genomic_DNA"/>
</dbReference>
<dbReference type="AlphaFoldDB" id="A0A085MP16"/>
<protein>
    <submittedName>
        <fullName evidence="1">Uncharacterized protein</fullName>
    </submittedName>
</protein>
<dbReference type="Proteomes" id="UP000030764">
    <property type="component" value="Unassembled WGS sequence"/>
</dbReference>
<accession>A0A085MP16</accession>
<gene>
    <name evidence="1" type="ORF">M513_00125</name>
</gene>
<organism evidence="1 2">
    <name type="scientific">Trichuris suis</name>
    <name type="common">pig whipworm</name>
    <dbReference type="NCBI Taxonomy" id="68888"/>
    <lineage>
        <taxon>Eukaryota</taxon>
        <taxon>Metazoa</taxon>
        <taxon>Ecdysozoa</taxon>
        <taxon>Nematoda</taxon>
        <taxon>Enoplea</taxon>
        <taxon>Dorylaimia</taxon>
        <taxon>Trichinellida</taxon>
        <taxon>Trichuridae</taxon>
        <taxon>Trichuris</taxon>
    </lineage>
</organism>
<sequence>MVKLERDIQFAEDQSNLFPDGFEKELRKSKNGIAKPDIIDKQSENKWKKKGFMNRKASVRIRRNRLLFLHTMRIVDIPIRVPQSHVLGTASQH</sequence>
<reference evidence="1 2" key="1">
    <citation type="journal article" date="2014" name="Nat. Genet.">
        <title>Genome and transcriptome of the porcine whipworm Trichuris suis.</title>
        <authorList>
            <person name="Jex A.R."/>
            <person name="Nejsum P."/>
            <person name="Schwarz E.M."/>
            <person name="Hu L."/>
            <person name="Young N.D."/>
            <person name="Hall R.S."/>
            <person name="Korhonen P.K."/>
            <person name="Liao S."/>
            <person name="Thamsborg S."/>
            <person name="Xia J."/>
            <person name="Xu P."/>
            <person name="Wang S."/>
            <person name="Scheerlinck J.P."/>
            <person name="Hofmann A."/>
            <person name="Sternberg P.W."/>
            <person name="Wang J."/>
            <person name="Gasser R.B."/>
        </authorList>
    </citation>
    <scope>NUCLEOTIDE SEQUENCE [LARGE SCALE GENOMIC DNA]</scope>
    <source>
        <strain evidence="1">DCEP-RM93M</strain>
    </source>
</reference>
<name>A0A085MP16_9BILA</name>
<keyword evidence="2" id="KW-1185">Reference proteome</keyword>
<evidence type="ECO:0000313" key="2">
    <source>
        <dbReference type="Proteomes" id="UP000030764"/>
    </source>
</evidence>
<proteinExistence type="predicted"/>